<dbReference type="SMART" id="SM00967">
    <property type="entry name" value="SpoU_sub_bind"/>
    <property type="match status" value="1"/>
</dbReference>
<dbReference type="InterPro" id="IPR013123">
    <property type="entry name" value="SpoU_subst-bd"/>
</dbReference>
<dbReference type="Gene3D" id="3.40.1280.10">
    <property type="match status" value="1"/>
</dbReference>
<keyword evidence="6" id="KW-0949">S-adenosyl-L-methionine</keyword>
<dbReference type="SUPFAM" id="SSF75217">
    <property type="entry name" value="alpha/beta knot"/>
    <property type="match status" value="1"/>
</dbReference>
<name>A0A6A6SUE2_9PLEO</name>
<dbReference type="CDD" id="cd18105">
    <property type="entry name" value="SpoU-like_MRM1"/>
    <property type="match status" value="1"/>
</dbReference>
<evidence type="ECO:0000313" key="13">
    <source>
        <dbReference type="Proteomes" id="UP000799324"/>
    </source>
</evidence>
<keyword evidence="4" id="KW-0489">Methyltransferase</keyword>
<evidence type="ECO:0000256" key="7">
    <source>
        <dbReference type="ARBA" id="ARBA00022946"/>
    </source>
</evidence>
<dbReference type="PANTHER" id="PTHR46103">
    <property type="entry name" value="RRNA METHYLTRANSFERASE 1, MITOCHONDRIAL"/>
    <property type="match status" value="1"/>
</dbReference>
<comment type="subcellular location">
    <subcellularLocation>
        <location evidence="1">Mitochondrion</location>
    </subcellularLocation>
</comment>
<dbReference type="GO" id="GO:0016435">
    <property type="term" value="F:rRNA (guanine) methyltransferase activity"/>
    <property type="evidence" value="ECO:0007669"/>
    <property type="project" value="TreeGrafter"/>
</dbReference>
<dbReference type="InterPro" id="IPR047261">
    <property type="entry name" value="MRM1_MeTrfase_dom"/>
</dbReference>
<evidence type="ECO:0000256" key="6">
    <source>
        <dbReference type="ARBA" id="ARBA00022691"/>
    </source>
</evidence>
<accession>A0A6A6SUE2</accession>
<dbReference type="SUPFAM" id="SSF55315">
    <property type="entry name" value="L30e-like"/>
    <property type="match status" value="1"/>
</dbReference>
<reference evidence="12" key="1">
    <citation type="journal article" date="2020" name="Stud. Mycol.">
        <title>101 Dothideomycetes genomes: a test case for predicting lifestyles and emergence of pathogens.</title>
        <authorList>
            <person name="Haridas S."/>
            <person name="Albert R."/>
            <person name="Binder M."/>
            <person name="Bloem J."/>
            <person name="Labutti K."/>
            <person name="Salamov A."/>
            <person name="Andreopoulos B."/>
            <person name="Baker S."/>
            <person name="Barry K."/>
            <person name="Bills G."/>
            <person name="Bluhm B."/>
            <person name="Cannon C."/>
            <person name="Castanera R."/>
            <person name="Culley D."/>
            <person name="Daum C."/>
            <person name="Ezra D."/>
            <person name="Gonzalez J."/>
            <person name="Henrissat B."/>
            <person name="Kuo A."/>
            <person name="Liang C."/>
            <person name="Lipzen A."/>
            <person name="Lutzoni F."/>
            <person name="Magnuson J."/>
            <person name="Mondo S."/>
            <person name="Nolan M."/>
            <person name="Ohm R."/>
            <person name="Pangilinan J."/>
            <person name="Park H.-J."/>
            <person name="Ramirez L."/>
            <person name="Alfaro M."/>
            <person name="Sun H."/>
            <person name="Tritt A."/>
            <person name="Yoshinaga Y."/>
            <person name="Zwiers L.-H."/>
            <person name="Turgeon B."/>
            <person name="Goodwin S."/>
            <person name="Spatafora J."/>
            <person name="Crous P."/>
            <person name="Grigoriev I."/>
        </authorList>
    </citation>
    <scope>NUCLEOTIDE SEQUENCE</scope>
    <source>
        <strain evidence="12">CBS 122681</strain>
    </source>
</reference>
<keyword evidence="7" id="KW-0809">Transit peptide</keyword>
<evidence type="ECO:0000256" key="10">
    <source>
        <dbReference type="SAM" id="MobiDB-lite"/>
    </source>
</evidence>
<evidence type="ECO:0000256" key="1">
    <source>
        <dbReference type="ARBA" id="ARBA00004173"/>
    </source>
</evidence>
<dbReference type="InterPro" id="IPR029026">
    <property type="entry name" value="tRNA_m1G_MTases_N"/>
</dbReference>
<evidence type="ECO:0000256" key="5">
    <source>
        <dbReference type="ARBA" id="ARBA00022679"/>
    </source>
</evidence>
<gene>
    <name evidence="12" type="ORF">K491DRAFT_609999</name>
</gene>
<keyword evidence="5" id="KW-0808">Transferase</keyword>
<keyword evidence="8" id="KW-0496">Mitochondrion</keyword>
<protein>
    <recommendedName>
        <fullName evidence="9">rRNA methyltransferase 1, mitochondrial</fullName>
    </recommendedName>
</protein>
<dbReference type="InterPro" id="IPR029064">
    <property type="entry name" value="Ribosomal_eL30-like_sf"/>
</dbReference>
<dbReference type="Gene3D" id="3.30.1330.30">
    <property type="match status" value="1"/>
</dbReference>
<evidence type="ECO:0000259" key="11">
    <source>
        <dbReference type="SMART" id="SM00967"/>
    </source>
</evidence>
<evidence type="ECO:0000256" key="2">
    <source>
        <dbReference type="ARBA" id="ARBA00007228"/>
    </source>
</evidence>
<dbReference type="InterPro" id="IPR001537">
    <property type="entry name" value="SpoU_MeTrfase"/>
</dbReference>
<feature type="compositionally biased region" description="Polar residues" evidence="10">
    <location>
        <begin position="232"/>
        <end position="242"/>
    </location>
</feature>
<dbReference type="GO" id="GO:0003723">
    <property type="term" value="F:RNA binding"/>
    <property type="evidence" value="ECO:0007669"/>
    <property type="project" value="InterPro"/>
</dbReference>
<keyword evidence="3" id="KW-0698">rRNA processing</keyword>
<dbReference type="InterPro" id="IPR047182">
    <property type="entry name" value="MRM1"/>
</dbReference>
<evidence type="ECO:0000313" key="12">
    <source>
        <dbReference type="EMBL" id="KAF2649824.1"/>
    </source>
</evidence>
<dbReference type="PANTHER" id="PTHR46103:SF1">
    <property type="entry name" value="RRNA METHYLTRANSFERASE 1, MITOCHONDRIAL"/>
    <property type="match status" value="1"/>
</dbReference>
<evidence type="ECO:0000256" key="8">
    <source>
        <dbReference type="ARBA" id="ARBA00023128"/>
    </source>
</evidence>
<dbReference type="Pfam" id="PF08032">
    <property type="entry name" value="SpoU_sub_bind"/>
    <property type="match status" value="1"/>
</dbReference>
<evidence type="ECO:0000256" key="3">
    <source>
        <dbReference type="ARBA" id="ARBA00022552"/>
    </source>
</evidence>
<evidence type="ECO:0000256" key="4">
    <source>
        <dbReference type="ARBA" id="ARBA00022603"/>
    </source>
</evidence>
<dbReference type="Proteomes" id="UP000799324">
    <property type="component" value="Unassembled WGS sequence"/>
</dbReference>
<comment type="similarity">
    <text evidence="2">Belongs to the class IV-like SAM-binding methyltransferase superfamily. RNA methyltransferase TrmH family.</text>
</comment>
<feature type="region of interest" description="Disordered" evidence="10">
    <location>
        <begin position="225"/>
        <end position="244"/>
    </location>
</feature>
<sequence length="343" mass="37359">MFGIAVPETLPYTTAASEFLYGYQTVIAALKAGRRRLYKLYVHERGQNHEGASLLLARAKIANVKIQEVDDRYLRIMDKASSGRPHNGFILEASPLPRPPITKLASSSKANGDFVVSLDRQSREDAQINGTQTRYAYRSSGWRHPLLLYVDGVLDEGNLGAIARSAYFLGVDAIATPSRQSAPWSSIALKASAGAAEAVPIFTVNKPADFLVESAREGWRIYASDAIPPNEQPTTSTVSSEAAQKDVDTSSKLVFTYARSAKRIPADHCPLDVHPTILMMGAEGEGLRGSLLNQAHFKVGIRAGREKDEVGVDSLNVSVAASLLCYEFLQKPKVVRKPGELLF</sequence>
<dbReference type="Pfam" id="PF00588">
    <property type="entry name" value="SpoU_methylase"/>
    <property type="match status" value="1"/>
</dbReference>
<organism evidence="12 13">
    <name type="scientific">Lophiostoma macrostomum CBS 122681</name>
    <dbReference type="NCBI Taxonomy" id="1314788"/>
    <lineage>
        <taxon>Eukaryota</taxon>
        <taxon>Fungi</taxon>
        <taxon>Dikarya</taxon>
        <taxon>Ascomycota</taxon>
        <taxon>Pezizomycotina</taxon>
        <taxon>Dothideomycetes</taxon>
        <taxon>Pleosporomycetidae</taxon>
        <taxon>Pleosporales</taxon>
        <taxon>Lophiostomataceae</taxon>
        <taxon>Lophiostoma</taxon>
    </lineage>
</organism>
<dbReference type="GO" id="GO:0005739">
    <property type="term" value="C:mitochondrion"/>
    <property type="evidence" value="ECO:0007669"/>
    <property type="project" value="UniProtKB-SubCell"/>
</dbReference>
<dbReference type="InterPro" id="IPR029028">
    <property type="entry name" value="Alpha/beta_knot_MTases"/>
</dbReference>
<dbReference type="EMBL" id="MU004477">
    <property type="protein sequence ID" value="KAF2649824.1"/>
    <property type="molecule type" value="Genomic_DNA"/>
</dbReference>
<evidence type="ECO:0000256" key="9">
    <source>
        <dbReference type="ARBA" id="ARBA00034881"/>
    </source>
</evidence>
<proteinExistence type="inferred from homology"/>
<keyword evidence="13" id="KW-1185">Reference proteome</keyword>
<feature type="domain" description="RNA 2-O ribose methyltransferase substrate binding" evidence="11">
    <location>
        <begin position="19"/>
        <end position="99"/>
    </location>
</feature>
<dbReference type="AlphaFoldDB" id="A0A6A6SUE2"/>
<dbReference type="OrthoDB" id="270651at2759"/>